<evidence type="ECO:0000259" key="3">
    <source>
        <dbReference type="Pfam" id="PF01958"/>
    </source>
</evidence>
<dbReference type="OrthoDB" id="4310724at2759"/>
<comment type="similarity">
    <text evidence="1">Belongs to the L-aspartate dehydrogenase family.</text>
</comment>
<dbReference type="PANTHER" id="PTHR31873:SF6">
    <property type="entry name" value="ASPARTATE DEHYDROGENASE DOMAIN-CONTAINING PROTEIN"/>
    <property type="match status" value="1"/>
</dbReference>
<dbReference type="Gene3D" id="3.40.50.720">
    <property type="entry name" value="NAD(P)-binding Rossmann-like Domain"/>
    <property type="match status" value="1"/>
</dbReference>
<dbReference type="PANTHER" id="PTHR31873">
    <property type="entry name" value="L-ASPARTATE DEHYDROGENASE-RELATED"/>
    <property type="match status" value="1"/>
</dbReference>
<dbReference type="EMBL" id="CADEPM010000003">
    <property type="protein sequence ID" value="CAB3403499.1"/>
    <property type="molecule type" value="Genomic_DNA"/>
</dbReference>
<keyword evidence="6" id="KW-1185">Reference proteome</keyword>
<protein>
    <recommendedName>
        <fullName evidence="2">Aspartate dehydrogenase domain-containing protein</fullName>
    </recommendedName>
</protein>
<dbReference type="GO" id="GO:0050661">
    <property type="term" value="F:NADP binding"/>
    <property type="evidence" value="ECO:0007669"/>
    <property type="project" value="InterPro"/>
</dbReference>
<evidence type="ECO:0000259" key="4">
    <source>
        <dbReference type="Pfam" id="PF03447"/>
    </source>
</evidence>
<comment type="caution">
    <text evidence="5">The sequence shown here is derived from an EMBL/GenBank/DDBJ whole genome shotgun (WGS) entry which is preliminary data.</text>
</comment>
<gene>
    <name evidence="5" type="ORF">CBOVIS_LOCUS5966</name>
</gene>
<evidence type="ECO:0000313" key="5">
    <source>
        <dbReference type="EMBL" id="CAB3403499.1"/>
    </source>
</evidence>
<evidence type="ECO:0000256" key="1">
    <source>
        <dbReference type="ARBA" id="ARBA00008331"/>
    </source>
</evidence>
<dbReference type="Pfam" id="PF01958">
    <property type="entry name" value="Asp_DH_C"/>
    <property type="match status" value="1"/>
</dbReference>
<evidence type="ECO:0000313" key="6">
    <source>
        <dbReference type="Proteomes" id="UP000494206"/>
    </source>
</evidence>
<dbReference type="SUPFAM" id="SSF51735">
    <property type="entry name" value="NAD(P)-binding Rossmann-fold domains"/>
    <property type="match status" value="1"/>
</dbReference>
<proteinExistence type="inferred from homology"/>
<dbReference type="GO" id="GO:0033735">
    <property type="term" value="F:aspartate dehydrogenase [NAD(P)+] activity"/>
    <property type="evidence" value="ECO:0007669"/>
    <property type="project" value="InterPro"/>
</dbReference>
<dbReference type="InterPro" id="IPR002811">
    <property type="entry name" value="Asp_DH"/>
</dbReference>
<sequence>MSSPIRVAIIGYGHLGKFLSEKLRELPNDFQVSKIFNRSPVDGALGLDAITPEALREVDLVVEVAHPKIIHDFGLMILEHSDLFIGSPTCLADQNLLDNITQKADKFKRKVLVPSGAFWGANDIQKMADVGSLRSLTITMTKHPNSFKLNSPLLEINEEAKKETDKSTVLYEGPVRGLCPLAPNNVNTMAGGAIAAKNLGFDKVVARLVSDPKMRDWHIVEVKAEGPDGFEVIATRKNPAKPGAVTGQLTYFSFLSSIKESRFKPAGVQLC</sequence>
<feature type="domain" description="Aspartate dehydrogenase" evidence="3">
    <location>
        <begin position="165"/>
        <end position="249"/>
    </location>
</feature>
<dbReference type="Pfam" id="PF03447">
    <property type="entry name" value="NAD_binding_3"/>
    <property type="match status" value="1"/>
</dbReference>
<dbReference type="Proteomes" id="UP000494206">
    <property type="component" value="Unassembled WGS sequence"/>
</dbReference>
<dbReference type="InterPro" id="IPR036291">
    <property type="entry name" value="NAD(P)-bd_dom_sf"/>
</dbReference>
<name>A0A8S1EI74_9PELO</name>
<organism evidence="5 6">
    <name type="scientific">Caenorhabditis bovis</name>
    <dbReference type="NCBI Taxonomy" id="2654633"/>
    <lineage>
        <taxon>Eukaryota</taxon>
        <taxon>Metazoa</taxon>
        <taxon>Ecdysozoa</taxon>
        <taxon>Nematoda</taxon>
        <taxon>Chromadorea</taxon>
        <taxon>Rhabditida</taxon>
        <taxon>Rhabditina</taxon>
        <taxon>Rhabditomorpha</taxon>
        <taxon>Rhabditoidea</taxon>
        <taxon>Rhabditidae</taxon>
        <taxon>Peloderinae</taxon>
        <taxon>Caenorhabditis</taxon>
    </lineage>
</organism>
<dbReference type="GO" id="GO:0009435">
    <property type="term" value="P:NAD+ biosynthetic process"/>
    <property type="evidence" value="ECO:0007669"/>
    <property type="project" value="InterPro"/>
</dbReference>
<accession>A0A8S1EI74</accession>
<dbReference type="SUPFAM" id="SSF55347">
    <property type="entry name" value="Glyceraldehyde-3-phosphate dehydrogenase-like, C-terminal domain"/>
    <property type="match status" value="1"/>
</dbReference>
<dbReference type="AlphaFoldDB" id="A0A8S1EI74"/>
<feature type="domain" description="Aspartate/homoserine dehydrogenase NAD-binding" evidence="4">
    <location>
        <begin position="11"/>
        <end position="114"/>
    </location>
</feature>
<reference evidence="5 6" key="1">
    <citation type="submission" date="2020-04" db="EMBL/GenBank/DDBJ databases">
        <authorList>
            <person name="Laetsch R D."/>
            <person name="Stevens L."/>
            <person name="Kumar S."/>
            <person name="Blaxter L. M."/>
        </authorList>
    </citation>
    <scope>NUCLEOTIDE SEQUENCE [LARGE SCALE GENOMIC DNA]</scope>
</reference>
<dbReference type="InterPro" id="IPR005106">
    <property type="entry name" value="Asp/hSer_DH_NAD-bd"/>
</dbReference>
<evidence type="ECO:0000256" key="2">
    <source>
        <dbReference type="ARBA" id="ARBA00020169"/>
    </source>
</evidence>
<dbReference type="Gene3D" id="3.30.360.10">
    <property type="entry name" value="Dihydrodipicolinate Reductase, domain 2"/>
    <property type="match status" value="1"/>
</dbReference>